<feature type="transmembrane region" description="Helical" evidence="1">
    <location>
        <begin position="176"/>
        <end position="199"/>
    </location>
</feature>
<accession>A0A1I3PMV0</accession>
<dbReference type="AlphaFoldDB" id="A0A1I3PMV0"/>
<keyword evidence="1" id="KW-1133">Transmembrane helix</keyword>
<organism evidence="2 3">
    <name type="scientific">Celeribacter neptunius</name>
    <dbReference type="NCBI Taxonomy" id="588602"/>
    <lineage>
        <taxon>Bacteria</taxon>
        <taxon>Pseudomonadati</taxon>
        <taxon>Pseudomonadota</taxon>
        <taxon>Alphaproteobacteria</taxon>
        <taxon>Rhodobacterales</taxon>
        <taxon>Roseobacteraceae</taxon>
        <taxon>Celeribacter</taxon>
    </lineage>
</organism>
<evidence type="ECO:0008006" key="4">
    <source>
        <dbReference type="Google" id="ProtNLM"/>
    </source>
</evidence>
<evidence type="ECO:0000256" key="1">
    <source>
        <dbReference type="SAM" id="Phobius"/>
    </source>
</evidence>
<dbReference type="EMBL" id="FORH01000002">
    <property type="protein sequence ID" value="SFJ22832.1"/>
    <property type="molecule type" value="Genomic_DNA"/>
</dbReference>
<keyword evidence="3" id="KW-1185">Reference proteome</keyword>
<feature type="transmembrane region" description="Helical" evidence="1">
    <location>
        <begin position="211"/>
        <end position="229"/>
    </location>
</feature>
<keyword evidence="1" id="KW-0472">Membrane</keyword>
<reference evidence="3" key="1">
    <citation type="submission" date="2016-10" db="EMBL/GenBank/DDBJ databases">
        <authorList>
            <person name="Varghese N."/>
            <person name="Submissions S."/>
        </authorList>
    </citation>
    <scope>NUCLEOTIDE SEQUENCE [LARGE SCALE GENOMIC DNA]</scope>
    <source>
        <strain evidence="3">DSM 26471</strain>
    </source>
</reference>
<gene>
    <name evidence="2" type="ORF">SAMN04487991_1735</name>
</gene>
<name>A0A1I3PMV0_9RHOB</name>
<evidence type="ECO:0000313" key="3">
    <source>
        <dbReference type="Proteomes" id="UP000199630"/>
    </source>
</evidence>
<sequence length="281" mass="28825">MGRLKTALKQPAVRRAFGAVGLAVLTIGAIWAVASLDLTWSSLSPVHLAVNFLVLTPALLIVAALTFRITISAVGRRISNARALQTVATANVAELLPIPGGALVRGAALIESGAGVGEATRLVLLTAVLTLSLTVTISAAALWVLDGAIWLWIAGGGFVAICGVLWLLSRSAAPRYLMAMVAVRLLSLIVTMLRLSMAFGALGAKIGWVEAALYAVAPTLGAAVGIVPAGLGVNEAIAAGLATLIQASPGTVFLAVAINRALDLAVGAGLVLLTTYWQRRR</sequence>
<feature type="transmembrane region" description="Helical" evidence="1">
    <location>
        <begin position="122"/>
        <end position="143"/>
    </location>
</feature>
<keyword evidence="1" id="KW-0812">Transmembrane</keyword>
<proteinExistence type="predicted"/>
<feature type="transmembrane region" description="Helical" evidence="1">
    <location>
        <begin position="12"/>
        <end position="34"/>
    </location>
</feature>
<feature type="transmembrane region" description="Helical" evidence="1">
    <location>
        <begin position="46"/>
        <end position="67"/>
    </location>
</feature>
<evidence type="ECO:0000313" key="2">
    <source>
        <dbReference type="EMBL" id="SFJ22832.1"/>
    </source>
</evidence>
<dbReference type="Proteomes" id="UP000199630">
    <property type="component" value="Unassembled WGS sequence"/>
</dbReference>
<protein>
    <recommendedName>
        <fullName evidence="4">Lysylphosphatidylglycerol synthase TM region</fullName>
    </recommendedName>
</protein>
<feature type="transmembrane region" description="Helical" evidence="1">
    <location>
        <begin position="149"/>
        <end position="169"/>
    </location>
</feature>